<evidence type="ECO:0000256" key="2">
    <source>
        <dbReference type="ARBA" id="ARBA00004496"/>
    </source>
</evidence>
<dbReference type="GO" id="GO:0005933">
    <property type="term" value="C:cellular bud"/>
    <property type="evidence" value="ECO:0007669"/>
    <property type="project" value="UniProtKB-SubCell"/>
</dbReference>
<evidence type="ECO:0000256" key="6">
    <source>
        <dbReference type="ARBA" id="ARBA00022776"/>
    </source>
</evidence>
<dbReference type="SMART" id="SM00229">
    <property type="entry name" value="RasGEFN"/>
    <property type="match status" value="1"/>
</dbReference>
<keyword evidence="15" id="KW-1185">Reference proteome</keyword>
<protein>
    <recommendedName>
        <fullName evidence="9">Guanine nucleotide exchange factor LTE1</fullName>
    </recommendedName>
</protein>
<dbReference type="GO" id="GO:0007265">
    <property type="term" value="P:Ras protein signal transduction"/>
    <property type="evidence" value="ECO:0007669"/>
    <property type="project" value="TreeGrafter"/>
</dbReference>
<dbReference type="GO" id="GO:0005737">
    <property type="term" value="C:cytoplasm"/>
    <property type="evidence" value="ECO:0007669"/>
    <property type="project" value="UniProtKB-SubCell"/>
</dbReference>
<dbReference type="InterPro" id="IPR000651">
    <property type="entry name" value="Ras-like_Gua-exchang_fac_N"/>
</dbReference>
<dbReference type="SMART" id="SM00147">
    <property type="entry name" value="RasGEF"/>
    <property type="match status" value="1"/>
</dbReference>
<feature type="domain" description="Ras-GEF" evidence="12">
    <location>
        <begin position="1098"/>
        <end position="1339"/>
    </location>
</feature>
<accession>A0A7H9HWD3</accession>
<organism evidence="14 15">
    <name type="scientific">Torulaspora globosa</name>
    <dbReference type="NCBI Taxonomy" id="48254"/>
    <lineage>
        <taxon>Eukaryota</taxon>
        <taxon>Fungi</taxon>
        <taxon>Dikarya</taxon>
        <taxon>Ascomycota</taxon>
        <taxon>Saccharomycotina</taxon>
        <taxon>Saccharomycetes</taxon>
        <taxon>Saccharomycetales</taxon>
        <taxon>Saccharomycetaceae</taxon>
        <taxon>Torulaspora</taxon>
    </lineage>
</organism>
<dbReference type="CDD" id="cd06224">
    <property type="entry name" value="REM"/>
    <property type="match status" value="1"/>
</dbReference>
<feature type="compositionally biased region" description="Polar residues" evidence="11">
    <location>
        <begin position="554"/>
        <end position="566"/>
    </location>
</feature>
<dbReference type="PROSITE" id="PS00720">
    <property type="entry name" value="RASGEF"/>
    <property type="match status" value="1"/>
</dbReference>
<dbReference type="Pfam" id="PF00617">
    <property type="entry name" value="RasGEF"/>
    <property type="match status" value="1"/>
</dbReference>
<evidence type="ECO:0000313" key="14">
    <source>
        <dbReference type="EMBL" id="QLQ81680.1"/>
    </source>
</evidence>
<dbReference type="InterPro" id="IPR023578">
    <property type="entry name" value="Ras_GEF_dom_sf"/>
</dbReference>
<dbReference type="PANTHER" id="PTHR23113:SF363">
    <property type="entry name" value="PROTEIN SON OF SEVENLESS"/>
    <property type="match status" value="1"/>
</dbReference>
<keyword evidence="5 10" id="KW-0344">Guanine-nucleotide releasing factor</keyword>
<dbReference type="InterPro" id="IPR001895">
    <property type="entry name" value="RASGEF_cat_dom"/>
</dbReference>
<evidence type="ECO:0000256" key="11">
    <source>
        <dbReference type="SAM" id="MobiDB-lite"/>
    </source>
</evidence>
<feature type="domain" description="N-terminal Ras-GEF" evidence="13">
    <location>
        <begin position="32"/>
        <end position="162"/>
    </location>
</feature>
<comment type="similarity">
    <text evidence="8">Belongs to the LTE1 family.</text>
</comment>
<dbReference type="EMBL" id="CP059272">
    <property type="protein sequence ID" value="QLQ81680.1"/>
    <property type="molecule type" value="Genomic_DNA"/>
</dbReference>
<dbReference type="GO" id="GO:0051301">
    <property type="term" value="P:cell division"/>
    <property type="evidence" value="ECO:0007669"/>
    <property type="project" value="UniProtKB-KW"/>
</dbReference>
<sequence>MKQIDCFNKPEYYPVPSDNVISYARRDGNGNGRKQVLKADLLALIVFLTSPEDAVDYTAISDFFLIYRNFISPMELSDLLILRFRWCMNEVSSSNDERRKIGKITLVRTFVLLRHWILNYFVQNFLPDVNLRLRVIKFLNEPCESYPSIVKSVIVNLKKAWIRCSKRVWTNLTLGEPVSVGQDDRWALYEIKDYTQLEELRKRGSRLSSYAKNGSSSPNFRNQSVLSLFKESDNFKIPDSVEATSRTASMLLFPCDNSNVKTGFRLEDEDKFCSEQTQSKIKTTHSEHKRMVSNLSKMTNVSGMLRDVKESVSPNLDQLIPPTPAKKVELILKLPEDIDSDSERKENRGEGGKVPAVQNSSIDKHRGPMALLSKWKNNHSRTAKLPTGATSSVSNSFAKPEMDNFVKYVISITSLETKAQELEDPENLVSSKFDILSARTIEEVEFLVSLENDLISQVRDSVEPNGHAPANDLVKIYNEGSAEAQGFSAVDNLNLYQTVSSIANSVVSLSNNLNQRSKVPNGAISPSSAALERRKVQSSMAAVLRSNSKLTFVSRNNSMKESSTEPTDGPQRLVFHDSESVDREKSNDEISSEVAPQLSILKKRYSQSPTRTSPLRNNLPNLAQRQLNTDMHGEMARASTYSSITYDSDLSMSSLASQTDRHIENDNQSINALKRKDARNNLREFTFESQKRTSTQDIESVSSFVTTRESINNATPVSQNASNKVARPASGRISIMRKPTMVKSPLRSIQQSQKEDLDFLLKDKELMQNELEVALLQRKTASITASVDTSVLFASRKNSPKKLPQQEAPCIRLSGTPSIQSITDKSSVLIKTATDSTEGLCKSRDPNEILKNELHKLNLETSADSSLGYPDFEESVSLSDAAKSSGLKNKYLFSPDNDSVDIASPAKNVEELKDKFLNKDEKEDSTDSPSQTDLVSTNGLADDAEKLIAEFKNKALQQENILNIVSLPDDSIHDDPVNVALMKLEGTYKKGSDDKSGSEQESRSSSILAEEVDILGIADLSVPQINPRDRRRSLLIEKRRQTIMNIPFTPDTEKDAERINEKPLRMDAKQLLQGYQLKDPSLLIANNDLHVSFILMYDSLSLAQQMTLIERELLSEIDWNELLNLKLTDSAPRATSWLQLLVQNESLSGINLAIARFNLMVDWIVSEIVLTADVKLKRNTIQRFIHVAEHCRLFQNYNTMMEIVLALGSTTVQKFSEAWRLIEPGDLITWEELKVIPSLDRNYSTIRKLLNDVDPLKGCVPFIVLYLSDISLNSEKKSWFVENQVVNYNKFDTNVQMVKNFIQRVQWSKYYDFPVDHELLSKCVYLTALTQDEINQLTR</sequence>
<dbReference type="GO" id="GO:0005085">
    <property type="term" value="F:guanyl-nucleotide exchange factor activity"/>
    <property type="evidence" value="ECO:0007669"/>
    <property type="project" value="UniProtKB-KW"/>
</dbReference>
<dbReference type="Gene3D" id="1.10.840.10">
    <property type="entry name" value="Ras guanine-nucleotide exchange factors catalytic domain"/>
    <property type="match status" value="1"/>
</dbReference>
<dbReference type="FunFam" id="1.10.840.10:FF:000019">
    <property type="entry name" value="Guanine nucleotide exchange factor LTE1"/>
    <property type="match status" value="1"/>
</dbReference>
<dbReference type="CDD" id="cd00155">
    <property type="entry name" value="RasGEF"/>
    <property type="match status" value="1"/>
</dbReference>
<dbReference type="Proteomes" id="UP000510647">
    <property type="component" value="Chromosome 6"/>
</dbReference>
<evidence type="ECO:0000259" key="12">
    <source>
        <dbReference type="PROSITE" id="PS50009"/>
    </source>
</evidence>
<feature type="region of interest" description="Disordered" evidence="11">
    <location>
        <begin position="917"/>
        <end position="938"/>
    </location>
</feature>
<evidence type="ECO:0000256" key="7">
    <source>
        <dbReference type="ARBA" id="ARBA00023306"/>
    </source>
</evidence>
<evidence type="ECO:0000256" key="1">
    <source>
        <dbReference type="ARBA" id="ARBA00004378"/>
    </source>
</evidence>
<dbReference type="OrthoDB" id="10254377at2759"/>
<keyword evidence="6" id="KW-0498">Mitosis</keyword>
<dbReference type="SUPFAM" id="SSF48366">
    <property type="entry name" value="Ras GEF"/>
    <property type="match status" value="1"/>
</dbReference>
<feature type="compositionally biased region" description="Polar residues" evidence="11">
    <location>
        <begin position="927"/>
        <end position="938"/>
    </location>
</feature>
<proteinExistence type="inferred from homology"/>
<dbReference type="InterPro" id="IPR019804">
    <property type="entry name" value="Ras_G-nucl-exch_fac_CS"/>
</dbReference>
<dbReference type="Gene3D" id="1.20.870.10">
    <property type="entry name" value="Son of sevenless (SoS) protein Chain: S domain 1"/>
    <property type="match status" value="1"/>
</dbReference>
<gene>
    <name evidence="14" type="ORF">HG537_0F04410</name>
</gene>
<dbReference type="GO" id="GO:0005886">
    <property type="term" value="C:plasma membrane"/>
    <property type="evidence" value="ECO:0007669"/>
    <property type="project" value="TreeGrafter"/>
</dbReference>
<evidence type="ECO:0000256" key="10">
    <source>
        <dbReference type="PROSITE-ProRule" id="PRU00168"/>
    </source>
</evidence>
<evidence type="ECO:0000256" key="3">
    <source>
        <dbReference type="ARBA" id="ARBA00022490"/>
    </source>
</evidence>
<evidence type="ECO:0000256" key="8">
    <source>
        <dbReference type="ARBA" id="ARBA00061443"/>
    </source>
</evidence>
<feature type="region of interest" description="Disordered" evidence="11">
    <location>
        <begin position="554"/>
        <end position="573"/>
    </location>
</feature>
<feature type="compositionally biased region" description="Basic and acidic residues" evidence="11">
    <location>
        <begin position="338"/>
        <end position="351"/>
    </location>
</feature>
<dbReference type="InterPro" id="IPR036964">
    <property type="entry name" value="RASGEF_cat_dom_sf"/>
</dbReference>
<dbReference type="InterPro" id="IPR008937">
    <property type="entry name" value="Ras-like_GEF"/>
</dbReference>
<feature type="region of interest" description="Disordered" evidence="11">
    <location>
        <begin position="338"/>
        <end position="362"/>
    </location>
</feature>
<comment type="subcellular location">
    <subcellularLocation>
        <location evidence="1">Bud</location>
    </subcellularLocation>
    <subcellularLocation>
        <location evidence="2">Cytoplasm</location>
    </subcellularLocation>
</comment>
<keyword evidence="4" id="KW-0132">Cell division</keyword>
<dbReference type="PANTHER" id="PTHR23113">
    <property type="entry name" value="GUANINE NUCLEOTIDE EXCHANGE FACTOR"/>
    <property type="match status" value="1"/>
</dbReference>
<evidence type="ECO:0000256" key="9">
    <source>
        <dbReference type="ARBA" id="ARBA00070837"/>
    </source>
</evidence>
<dbReference type="PROSITE" id="PS50009">
    <property type="entry name" value="RASGEF_CAT"/>
    <property type="match status" value="1"/>
</dbReference>
<evidence type="ECO:0000259" key="13">
    <source>
        <dbReference type="PROSITE" id="PS50212"/>
    </source>
</evidence>
<evidence type="ECO:0000256" key="4">
    <source>
        <dbReference type="ARBA" id="ARBA00022618"/>
    </source>
</evidence>
<name>A0A7H9HWD3_9SACH</name>
<evidence type="ECO:0000256" key="5">
    <source>
        <dbReference type="ARBA" id="ARBA00022658"/>
    </source>
</evidence>
<reference evidence="14 15" key="1">
    <citation type="submission" date="2020-06" db="EMBL/GenBank/DDBJ databases">
        <title>The yeast mating-type switching endonuclease HO is a domesticated member of an unorthodox homing genetic element family.</title>
        <authorList>
            <person name="Coughlan A.Y."/>
            <person name="Lombardi L."/>
            <person name="Braun-Galleani S."/>
            <person name="Martos A.R."/>
            <person name="Galeote V."/>
            <person name="Bigey F."/>
            <person name="Dequin S."/>
            <person name="Byrne K.P."/>
            <person name="Wolfe K.H."/>
        </authorList>
    </citation>
    <scope>NUCLEOTIDE SEQUENCE [LARGE SCALE GENOMIC DNA]</scope>
    <source>
        <strain evidence="14 15">CBS2947</strain>
    </source>
</reference>
<dbReference type="PROSITE" id="PS50212">
    <property type="entry name" value="RASGEF_NTER"/>
    <property type="match status" value="1"/>
</dbReference>
<dbReference type="Pfam" id="PF00618">
    <property type="entry name" value="RasGEF_N"/>
    <property type="match status" value="1"/>
</dbReference>
<evidence type="ECO:0000313" key="15">
    <source>
        <dbReference type="Proteomes" id="UP000510647"/>
    </source>
</evidence>
<keyword evidence="3" id="KW-0963">Cytoplasm</keyword>
<keyword evidence="7" id="KW-0131">Cell cycle</keyword>